<evidence type="ECO:0000313" key="1">
    <source>
        <dbReference type="EMBL" id="TGO33173.1"/>
    </source>
</evidence>
<keyword evidence="2" id="KW-1185">Reference proteome</keyword>
<dbReference type="EMBL" id="PQXK01000262">
    <property type="protein sequence ID" value="TGO33173.1"/>
    <property type="molecule type" value="Genomic_DNA"/>
</dbReference>
<sequence length="74" mass="8361">MLFTGQERRSQMPSGNKVWSENGNANLLVSVSLRGIAFPNVIYETLVLNRLILGRLEEVLLVLIVVTEENFDKD</sequence>
<organism evidence="1 2">
    <name type="scientific">Botrytis hyacinthi</name>
    <dbReference type="NCBI Taxonomy" id="278943"/>
    <lineage>
        <taxon>Eukaryota</taxon>
        <taxon>Fungi</taxon>
        <taxon>Dikarya</taxon>
        <taxon>Ascomycota</taxon>
        <taxon>Pezizomycotina</taxon>
        <taxon>Leotiomycetes</taxon>
        <taxon>Helotiales</taxon>
        <taxon>Sclerotiniaceae</taxon>
        <taxon>Botrytis</taxon>
    </lineage>
</organism>
<proteinExistence type="predicted"/>
<comment type="caution">
    <text evidence="1">The sequence shown here is derived from an EMBL/GenBank/DDBJ whole genome shotgun (WGS) entry which is preliminary data.</text>
</comment>
<dbReference type="AlphaFoldDB" id="A0A4Z1GGS4"/>
<accession>A0A4Z1GGS4</accession>
<name>A0A4Z1GGS4_9HELO</name>
<reference evidence="1 2" key="1">
    <citation type="submission" date="2017-12" db="EMBL/GenBank/DDBJ databases">
        <title>Comparative genomics of Botrytis spp.</title>
        <authorList>
            <person name="Valero-Jimenez C.A."/>
            <person name="Tapia P."/>
            <person name="Veloso J."/>
            <person name="Silva-Moreno E."/>
            <person name="Staats M."/>
            <person name="Valdes J.H."/>
            <person name="Van Kan J.A.L."/>
        </authorList>
    </citation>
    <scope>NUCLEOTIDE SEQUENCE [LARGE SCALE GENOMIC DNA]</scope>
    <source>
        <strain evidence="1 2">Bh0001</strain>
    </source>
</reference>
<evidence type="ECO:0000313" key="2">
    <source>
        <dbReference type="Proteomes" id="UP000297814"/>
    </source>
</evidence>
<protein>
    <submittedName>
        <fullName evidence="1">Uncharacterized protein</fullName>
    </submittedName>
</protein>
<gene>
    <name evidence="1" type="ORF">BHYA_0262g00100</name>
</gene>
<dbReference type="Proteomes" id="UP000297814">
    <property type="component" value="Unassembled WGS sequence"/>
</dbReference>